<gene>
    <name evidence="2" type="ORF">SUNI508_10493</name>
</gene>
<feature type="region of interest" description="Disordered" evidence="1">
    <location>
        <begin position="1"/>
        <end position="28"/>
    </location>
</feature>
<name>A0ABR2UM93_9PEZI</name>
<dbReference type="Proteomes" id="UP001408356">
    <property type="component" value="Unassembled WGS sequence"/>
</dbReference>
<protein>
    <submittedName>
        <fullName evidence="2">Uncharacterized protein</fullName>
    </submittedName>
</protein>
<keyword evidence="3" id="KW-1185">Reference proteome</keyword>
<evidence type="ECO:0000313" key="2">
    <source>
        <dbReference type="EMBL" id="KAK9415469.1"/>
    </source>
</evidence>
<dbReference type="EMBL" id="JARVKF010000416">
    <property type="protein sequence ID" value="KAK9415469.1"/>
    <property type="molecule type" value="Genomic_DNA"/>
</dbReference>
<evidence type="ECO:0000313" key="3">
    <source>
        <dbReference type="Proteomes" id="UP001408356"/>
    </source>
</evidence>
<organism evidence="2 3">
    <name type="scientific">Seiridium unicorne</name>
    <dbReference type="NCBI Taxonomy" id="138068"/>
    <lineage>
        <taxon>Eukaryota</taxon>
        <taxon>Fungi</taxon>
        <taxon>Dikarya</taxon>
        <taxon>Ascomycota</taxon>
        <taxon>Pezizomycotina</taxon>
        <taxon>Sordariomycetes</taxon>
        <taxon>Xylariomycetidae</taxon>
        <taxon>Amphisphaeriales</taxon>
        <taxon>Sporocadaceae</taxon>
        <taxon>Seiridium</taxon>
    </lineage>
</organism>
<reference evidence="2 3" key="1">
    <citation type="journal article" date="2024" name="J. Plant Pathol.">
        <title>Sequence and assembly of the genome of Seiridium unicorne, isolate CBS 538.82, causal agent of cypress canker disease.</title>
        <authorList>
            <person name="Scali E."/>
            <person name="Rocca G.D."/>
            <person name="Danti R."/>
            <person name="Garbelotto M."/>
            <person name="Barberini S."/>
            <person name="Baroncelli R."/>
            <person name="Emiliani G."/>
        </authorList>
    </citation>
    <scope>NUCLEOTIDE SEQUENCE [LARGE SCALE GENOMIC DNA]</scope>
    <source>
        <strain evidence="2 3">BM-138-508</strain>
    </source>
</reference>
<comment type="caution">
    <text evidence="2">The sequence shown here is derived from an EMBL/GenBank/DDBJ whole genome shotgun (WGS) entry which is preliminary data.</text>
</comment>
<evidence type="ECO:0000256" key="1">
    <source>
        <dbReference type="SAM" id="MobiDB-lite"/>
    </source>
</evidence>
<accession>A0ABR2UM93</accession>
<proteinExistence type="predicted"/>
<sequence>MAAPTHPVLTTGGRFGQEGTNTRKPPTCGPPPMIELADGFGAVAPGHMYRPDERHPGRREPQFPGPHNLHETVVARTLATPPLQTLDHEFRALLWDVTADAVRKAIEDIPSGSHVVVCANSGPKNAELEDIPPWEKTPGATCGLLLVVEFRNPEPGSSANDGHGIHPGWRQIAVPILANEGRLLAGLRLLPAATGRADLTYTITNLTHHTVRLQDVNLVKDSPMLPYGSVSNSWKCTNLGCYFAWDGDLYGWDEAVLFTRNPIVIMSDTRPERRFSPWHKKTVCRNANWLELVDNRLCGGFQELATRKHVIGWDKDGIPGGELRKDNLVLY</sequence>